<dbReference type="AntiFam" id="ANF00226">
    <property type="entry name" value="Shadow ORF (opposite pknB)"/>
</dbReference>
<evidence type="ECO:0000313" key="3">
    <source>
        <dbReference type="Proteomes" id="UP000238348"/>
    </source>
</evidence>
<gene>
    <name evidence="2" type="ORF">SOCE26_095930</name>
</gene>
<dbReference type="EMBL" id="CP012673">
    <property type="protein sequence ID" value="AUX48066.1"/>
    <property type="molecule type" value="Genomic_DNA"/>
</dbReference>
<sequence length="493" mass="56237">MLRHLESHVEQRPRDRIDLDAPAALLRFIRARALLEQGGRPLQHLAGLDAPRVLAPARHQRHAPRPFRQGRADPQRAAGRERGHVGRAAGARHRRHHRPVEELLHPRAQRNRQAPHLRQRAQRRRLERHGVLQRTRTLLGRLGRHDRDQPPLVPGDQRDAHVRRGRAGVHHLPEPGQALRHRRAVGWPRRGLLGQHPPDQLVQRNRHLGPQPSHARRLLQQQLGQERHRVLPMESRQPRQALEQHAPQREHVGARVDQLPLPPRLLWRHVPGRAERGARLCQPRRRHRQPREPEVEHLHVLDRAVHEEQVARLDIAVNDPARVRRPERLGHRVYQGDRLFEAQRSPRQPLSERLAREPLHDQVRLSGGRRPVGDIPDDVGVLEPGERPRLVDEARRCLRVGLAQQLEGHGRAAGPVEGPVDRPHPSATGEPVHLEAAVDHAAREHHGAACLAARCSRKGLARPAVRRSRAGGCPVREAPSVVLRRVIRFPEAV</sequence>
<dbReference type="Proteomes" id="UP000238348">
    <property type="component" value="Chromosome"/>
</dbReference>
<feature type="compositionally biased region" description="Basic and acidic residues" evidence="1">
    <location>
        <begin position="70"/>
        <end position="84"/>
    </location>
</feature>
<protein>
    <submittedName>
        <fullName evidence="2">Uncharacterized protein</fullName>
    </submittedName>
</protein>
<evidence type="ECO:0000256" key="1">
    <source>
        <dbReference type="SAM" id="MobiDB-lite"/>
    </source>
</evidence>
<feature type="region of interest" description="Disordered" evidence="1">
    <location>
        <begin position="195"/>
        <end position="214"/>
    </location>
</feature>
<proteinExistence type="predicted"/>
<feature type="compositionally biased region" description="Basic residues" evidence="1">
    <location>
        <begin position="108"/>
        <end position="127"/>
    </location>
</feature>
<dbReference type="AlphaFoldDB" id="A0A2L0F905"/>
<accession>A0A2L0F905</accession>
<feature type="region of interest" description="Disordered" evidence="1">
    <location>
        <begin position="108"/>
        <end position="131"/>
    </location>
</feature>
<reference evidence="2 3" key="1">
    <citation type="submission" date="2015-09" db="EMBL/GenBank/DDBJ databases">
        <title>Sorangium comparison.</title>
        <authorList>
            <person name="Zaburannyi N."/>
            <person name="Bunk B."/>
            <person name="Overmann J."/>
            <person name="Mueller R."/>
        </authorList>
    </citation>
    <scope>NUCLEOTIDE SEQUENCE [LARGE SCALE GENOMIC DNA]</scope>
    <source>
        <strain evidence="2 3">So ce26</strain>
    </source>
</reference>
<evidence type="ECO:0000313" key="2">
    <source>
        <dbReference type="EMBL" id="AUX48066.1"/>
    </source>
</evidence>
<feature type="region of interest" description="Disordered" evidence="1">
    <location>
        <begin position="57"/>
        <end position="95"/>
    </location>
</feature>
<feature type="region of interest" description="Disordered" evidence="1">
    <location>
        <begin position="236"/>
        <end position="256"/>
    </location>
</feature>
<organism evidence="2 3">
    <name type="scientific">Sorangium cellulosum</name>
    <name type="common">Polyangium cellulosum</name>
    <dbReference type="NCBI Taxonomy" id="56"/>
    <lineage>
        <taxon>Bacteria</taxon>
        <taxon>Pseudomonadati</taxon>
        <taxon>Myxococcota</taxon>
        <taxon>Polyangia</taxon>
        <taxon>Polyangiales</taxon>
        <taxon>Polyangiaceae</taxon>
        <taxon>Sorangium</taxon>
    </lineage>
</organism>
<name>A0A2L0F905_SORCE</name>